<comment type="caution">
    <text evidence="1">The sequence shown here is derived from an EMBL/GenBank/DDBJ whole genome shotgun (WGS) entry which is preliminary data.</text>
</comment>
<sequence>MRGASASSYIQLTVLLITPALSLSGGKPRLSFLGQIATISYPPSISFEQQIKAPTAIRHVDAYTVTDAPQIQPFAFPKDPRASSKIVISCNAHVGTEPISFAWFKNGERVRTGTKVQTKVLGETVSILTLLEVSAEDVGNYTCQAGNRFGTDSVTAELVLTAEPPKIQPFTFPTNLLGARKVIVYCAVLEGSEPFAFVWTKDGRELANGGRLHIKQLSETGSSLTIATVGAEDIGNYTCTVSNVAGSDSATSQLLVKDAPRLQPFNFPREHPPGETVVVTCVASRGSQPMKFTWLKNGVDLKLGSSKATPKMFTESVSALTIPNVSAEDVANYTCRATNAAGSDSYTAELIVTEGPKIQPFSFPNDAQLGKDAAVSCFAVRGHQPLQFSWLKNGVRADGISNVEVEEIAGKISTLTLRKVSAADIGNYTCHVANAAGTDEFTTSLVVNVEPPKLQPFSFPTSKAMPKKVVVHCTVVEGSEPFDFSWAKDGARLEPNSRVEVKQLSETVSSLAISKAGAEDIGNYTCLVTNAAGSDAATSQLLVTEAPQIQPFAFPKQPRANSKIVISCNAHVGVEPISFDWLKDGRRVISGTKVQTKAFSGTVSILTLLDVSSEDVGNYTCRATNRFGTDSLTAELVLTVVSVTAATSFAVGKLAATILHLYVNRASNRGKLSSLKFASRLPTADEQQSLTKYVRRFSTMQRLPRYSRSSSQRITPSEKTLRSPASRRKGKPPLSFSWLKDEVKIASGSKFAVRHPLDKMSTLTIHEVAAADIGNYTCEAKNDGGSDRTTASLVITGRST</sequence>
<gene>
    <name evidence="1" type="ORF">HPB49_019604</name>
</gene>
<proteinExistence type="predicted"/>
<protein>
    <submittedName>
        <fullName evidence="1">Uncharacterized protein</fullName>
    </submittedName>
</protein>
<evidence type="ECO:0000313" key="2">
    <source>
        <dbReference type="Proteomes" id="UP000821865"/>
    </source>
</evidence>
<organism evidence="1 2">
    <name type="scientific">Dermacentor silvarum</name>
    <name type="common">Tick</name>
    <dbReference type="NCBI Taxonomy" id="543639"/>
    <lineage>
        <taxon>Eukaryota</taxon>
        <taxon>Metazoa</taxon>
        <taxon>Ecdysozoa</taxon>
        <taxon>Arthropoda</taxon>
        <taxon>Chelicerata</taxon>
        <taxon>Arachnida</taxon>
        <taxon>Acari</taxon>
        <taxon>Parasitiformes</taxon>
        <taxon>Ixodida</taxon>
        <taxon>Ixodoidea</taxon>
        <taxon>Ixodidae</taxon>
        <taxon>Rhipicephalinae</taxon>
        <taxon>Dermacentor</taxon>
    </lineage>
</organism>
<name>A0ACB8DFP2_DERSI</name>
<reference evidence="1" key="1">
    <citation type="submission" date="2020-05" db="EMBL/GenBank/DDBJ databases">
        <title>Large-scale comparative analyses of tick genomes elucidate their genetic diversity and vector capacities.</title>
        <authorList>
            <person name="Jia N."/>
            <person name="Wang J."/>
            <person name="Shi W."/>
            <person name="Du L."/>
            <person name="Sun Y."/>
            <person name="Zhan W."/>
            <person name="Jiang J."/>
            <person name="Wang Q."/>
            <person name="Zhang B."/>
            <person name="Ji P."/>
            <person name="Sakyi L.B."/>
            <person name="Cui X."/>
            <person name="Yuan T."/>
            <person name="Jiang B."/>
            <person name="Yang W."/>
            <person name="Lam T.T.-Y."/>
            <person name="Chang Q."/>
            <person name="Ding S."/>
            <person name="Wang X."/>
            <person name="Zhu J."/>
            <person name="Ruan X."/>
            <person name="Zhao L."/>
            <person name="Wei J."/>
            <person name="Que T."/>
            <person name="Du C."/>
            <person name="Cheng J."/>
            <person name="Dai P."/>
            <person name="Han X."/>
            <person name="Huang E."/>
            <person name="Gao Y."/>
            <person name="Liu J."/>
            <person name="Shao H."/>
            <person name="Ye R."/>
            <person name="Li L."/>
            <person name="Wei W."/>
            <person name="Wang X."/>
            <person name="Wang C."/>
            <person name="Yang T."/>
            <person name="Huo Q."/>
            <person name="Li W."/>
            <person name="Guo W."/>
            <person name="Chen H."/>
            <person name="Zhou L."/>
            <person name="Ni X."/>
            <person name="Tian J."/>
            <person name="Zhou Y."/>
            <person name="Sheng Y."/>
            <person name="Liu T."/>
            <person name="Pan Y."/>
            <person name="Xia L."/>
            <person name="Li J."/>
            <person name="Zhao F."/>
            <person name="Cao W."/>
        </authorList>
    </citation>
    <scope>NUCLEOTIDE SEQUENCE</scope>
    <source>
        <strain evidence="1">Dsil-2018</strain>
    </source>
</reference>
<dbReference type="EMBL" id="CM023471">
    <property type="protein sequence ID" value="KAH7966798.1"/>
    <property type="molecule type" value="Genomic_DNA"/>
</dbReference>
<dbReference type="Proteomes" id="UP000821865">
    <property type="component" value="Chromosome 2"/>
</dbReference>
<keyword evidence="2" id="KW-1185">Reference proteome</keyword>
<accession>A0ACB8DFP2</accession>
<evidence type="ECO:0000313" key="1">
    <source>
        <dbReference type="EMBL" id="KAH7966798.1"/>
    </source>
</evidence>